<keyword evidence="1" id="KW-0472">Membrane</keyword>
<name>A0A1H6SAK6_9FLAO</name>
<feature type="transmembrane region" description="Helical" evidence="1">
    <location>
        <begin position="103"/>
        <end position="123"/>
    </location>
</feature>
<evidence type="ECO:0000313" key="2">
    <source>
        <dbReference type="EMBL" id="SEI62944.1"/>
    </source>
</evidence>
<protein>
    <submittedName>
        <fullName evidence="2">Uncharacterized protein</fullName>
    </submittedName>
</protein>
<keyword evidence="1" id="KW-1133">Transmembrane helix</keyword>
<proteinExistence type="predicted"/>
<gene>
    <name evidence="2" type="ORF">SAMN05660918_1207</name>
</gene>
<dbReference type="EMBL" id="FNYA01000002">
    <property type="protein sequence ID" value="SEI62944.1"/>
    <property type="molecule type" value="Genomic_DNA"/>
</dbReference>
<sequence length="144" mass="16747">MNKTRHRLLGILSKEYADGYHQEGTILDVVVTVPTILKKLDINYDDFVFMIQELLAKDEIKYLEVDNYFDQPVLYAQSSGVTAYANKKYLRADMERQREDIKFWAQLILPVLSFLIAAIALFLNMKTQTEINTVKESQKIQIPK</sequence>
<keyword evidence="1" id="KW-0812">Transmembrane</keyword>
<dbReference type="RefSeq" id="WP_091309675.1">
    <property type="nucleotide sequence ID" value="NZ_CBCSJU010000002.1"/>
</dbReference>
<dbReference type="Proteomes" id="UP000199702">
    <property type="component" value="Unassembled WGS sequence"/>
</dbReference>
<evidence type="ECO:0000313" key="3">
    <source>
        <dbReference type="Proteomes" id="UP000199702"/>
    </source>
</evidence>
<keyword evidence="3" id="KW-1185">Reference proteome</keyword>
<reference evidence="3" key="1">
    <citation type="submission" date="2016-10" db="EMBL/GenBank/DDBJ databases">
        <authorList>
            <person name="Varghese N."/>
            <person name="Submissions S."/>
        </authorList>
    </citation>
    <scope>NUCLEOTIDE SEQUENCE [LARGE SCALE GENOMIC DNA]</scope>
    <source>
        <strain evidence="3">DSM 17934</strain>
    </source>
</reference>
<accession>A0A1H6SAK6</accession>
<dbReference type="AlphaFoldDB" id="A0A1H6SAK6"/>
<organism evidence="2 3">
    <name type="scientific">Flavobacterium terrigena</name>
    <dbReference type="NCBI Taxonomy" id="402734"/>
    <lineage>
        <taxon>Bacteria</taxon>
        <taxon>Pseudomonadati</taxon>
        <taxon>Bacteroidota</taxon>
        <taxon>Flavobacteriia</taxon>
        <taxon>Flavobacteriales</taxon>
        <taxon>Flavobacteriaceae</taxon>
        <taxon>Flavobacterium</taxon>
    </lineage>
</organism>
<evidence type="ECO:0000256" key="1">
    <source>
        <dbReference type="SAM" id="Phobius"/>
    </source>
</evidence>